<keyword evidence="2 4" id="KW-0808">Transferase</keyword>
<feature type="domain" description="Glycosyltransferase 2-like" evidence="3">
    <location>
        <begin position="6"/>
        <end position="171"/>
    </location>
</feature>
<dbReference type="PANTHER" id="PTHR22916:SF51">
    <property type="entry name" value="GLYCOSYLTRANSFERASE EPSH-RELATED"/>
    <property type="match status" value="1"/>
</dbReference>
<dbReference type="SUPFAM" id="SSF53448">
    <property type="entry name" value="Nucleotide-diphospho-sugar transferases"/>
    <property type="match status" value="1"/>
</dbReference>
<evidence type="ECO:0000259" key="3">
    <source>
        <dbReference type="Pfam" id="PF00535"/>
    </source>
</evidence>
<organism evidence="4 5">
    <name type="scientific">Blautia producta</name>
    <dbReference type="NCBI Taxonomy" id="33035"/>
    <lineage>
        <taxon>Bacteria</taxon>
        <taxon>Bacillati</taxon>
        <taxon>Bacillota</taxon>
        <taxon>Clostridia</taxon>
        <taxon>Lachnospirales</taxon>
        <taxon>Lachnospiraceae</taxon>
        <taxon>Blautia</taxon>
    </lineage>
</organism>
<evidence type="ECO:0000313" key="5">
    <source>
        <dbReference type="Proteomes" id="UP001325248"/>
    </source>
</evidence>
<dbReference type="Proteomes" id="UP001325248">
    <property type="component" value="Chromosome"/>
</dbReference>
<name>A0ABZ0UDM6_9FIRM</name>
<proteinExistence type="predicted"/>
<dbReference type="InterPro" id="IPR029044">
    <property type="entry name" value="Nucleotide-diphossugar_trans"/>
</dbReference>
<dbReference type="InterPro" id="IPR001173">
    <property type="entry name" value="Glyco_trans_2-like"/>
</dbReference>
<dbReference type="CDD" id="cd00761">
    <property type="entry name" value="Glyco_tranf_GTA_type"/>
    <property type="match status" value="1"/>
</dbReference>
<dbReference type="Gene3D" id="3.90.550.10">
    <property type="entry name" value="Spore Coat Polysaccharide Biosynthesis Protein SpsA, Chain A"/>
    <property type="match status" value="1"/>
</dbReference>
<evidence type="ECO:0000313" key="4">
    <source>
        <dbReference type="EMBL" id="WPX75008.1"/>
    </source>
</evidence>
<dbReference type="PANTHER" id="PTHR22916">
    <property type="entry name" value="GLYCOSYLTRANSFERASE"/>
    <property type="match status" value="1"/>
</dbReference>
<reference evidence="4" key="1">
    <citation type="submission" date="2023-10" db="EMBL/GenBank/DDBJ databases">
        <title>Genome sequence of Blautia coccoides DSM 935.</title>
        <authorList>
            <person name="Boeer T."/>
            <person name="Bengelsdorf F.R."/>
            <person name="Daniel R."/>
            <person name="Poehlein A."/>
        </authorList>
    </citation>
    <scope>NUCLEOTIDE SEQUENCE [LARGE SCALE GENOMIC DNA]</scope>
    <source>
        <strain evidence="4">DSM 935</strain>
    </source>
</reference>
<keyword evidence="5" id="KW-1185">Reference proteome</keyword>
<evidence type="ECO:0000256" key="1">
    <source>
        <dbReference type="ARBA" id="ARBA00022676"/>
    </source>
</evidence>
<protein>
    <submittedName>
        <fullName evidence="4">Undecaprenyl-phosphate 4-deoxy-4-formamido-L-arabinose transferase</fullName>
        <ecNumber evidence="4">2.4.2.53</ecNumber>
    </submittedName>
</protein>
<dbReference type="GO" id="GO:0099621">
    <property type="term" value="F:undecaprenyl-phosphate 4-deoxy-4-formamido-L-arabinose transferase activity"/>
    <property type="evidence" value="ECO:0007669"/>
    <property type="project" value="UniProtKB-EC"/>
</dbReference>
<accession>A0ABZ0UDM6</accession>
<sequence length="320" mass="37443">MNKLISIIIPVYNVECYLGACMESVLNQTYKKIEVILVDDGATDNSGQMCDHYAEEDMRVRVIHKKNGGLADARNKGITHANGDYIMFIDSDDVVSQNFVEYLYSLIIENSSDIGICNPIHCYPGRKIKFEPENMKKIFKPEDAIVEMLYQKSFLVAAWGKIFKKEYFDDILFPYGMLFEDSAIMYKIFDKAEKIVYSDAKLYGYMHRNGSITTNDFSKRDCDILTICSQITDYMENKNERLWKAAMSYQTAAAFRIYMNAPRNGEFDLELRDCKMFLKENWKLVLQDPNIRYKMKIALLMFKYARPIMPIIYKKTNRWK</sequence>
<dbReference type="EC" id="2.4.2.53" evidence="4"/>
<dbReference type="EMBL" id="CP136422">
    <property type="protein sequence ID" value="WPX75008.1"/>
    <property type="molecule type" value="Genomic_DNA"/>
</dbReference>
<evidence type="ECO:0000256" key="2">
    <source>
        <dbReference type="ARBA" id="ARBA00022679"/>
    </source>
</evidence>
<gene>
    <name evidence="4" type="primary">arnC_2</name>
    <name evidence="4" type="ORF">BLCOC_33650</name>
</gene>
<dbReference type="Pfam" id="PF00535">
    <property type="entry name" value="Glycos_transf_2"/>
    <property type="match status" value="1"/>
</dbReference>
<keyword evidence="1 4" id="KW-0328">Glycosyltransferase</keyword>